<feature type="compositionally biased region" description="Acidic residues" evidence="2">
    <location>
        <begin position="1723"/>
        <end position="1735"/>
    </location>
</feature>
<feature type="compositionally biased region" description="Polar residues" evidence="2">
    <location>
        <begin position="1398"/>
        <end position="1414"/>
    </location>
</feature>
<proteinExistence type="predicted"/>
<feature type="region of interest" description="Disordered" evidence="2">
    <location>
        <begin position="931"/>
        <end position="1060"/>
    </location>
</feature>
<feature type="compositionally biased region" description="Low complexity" evidence="2">
    <location>
        <begin position="174"/>
        <end position="189"/>
    </location>
</feature>
<feature type="region of interest" description="Disordered" evidence="2">
    <location>
        <begin position="549"/>
        <end position="578"/>
    </location>
</feature>
<feature type="compositionally biased region" description="Basic and acidic residues" evidence="2">
    <location>
        <begin position="954"/>
        <end position="965"/>
    </location>
</feature>
<feature type="compositionally biased region" description="Basic and acidic residues" evidence="2">
    <location>
        <begin position="1743"/>
        <end position="1761"/>
    </location>
</feature>
<dbReference type="PANTHER" id="PTHR14164:SF12">
    <property type="entry name" value="PERICENTRIOLAR MATERIAL 1 PROTEIN"/>
    <property type="match status" value="1"/>
</dbReference>
<feature type="coiled-coil region" evidence="1">
    <location>
        <begin position="667"/>
        <end position="697"/>
    </location>
</feature>
<name>A0A8S0ZBY5_ARCPL</name>
<dbReference type="GO" id="GO:1905515">
    <property type="term" value="P:non-motile cilium assembly"/>
    <property type="evidence" value="ECO:0007669"/>
    <property type="project" value="TreeGrafter"/>
</dbReference>
<feature type="region of interest" description="Disordered" evidence="2">
    <location>
        <begin position="1"/>
        <end position="22"/>
    </location>
</feature>
<feature type="compositionally biased region" description="Low complexity" evidence="2">
    <location>
        <begin position="818"/>
        <end position="840"/>
    </location>
</feature>
<feature type="compositionally biased region" description="Low complexity" evidence="2">
    <location>
        <begin position="1034"/>
        <end position="1046"/>
    </location>
</feature>
<feature type="compositionally biased region" description="Basic and acidic residues" evidence="2">
    <location>
        <begin position="1"/>
        <end position="10"/>
    </location>
</feature>
<comment type="caution">
    <text evidence="4">The sequence shown here is derived from an EMBL/GenBank/DDBJ whole genome shotgun (WGS) entry which is preliminary data.</text>
</comment>
<feature type="region of interest" description="Disordered" evidence="2">
    <location>
        <begin position="815"/>
        <end position="840"/>
    </location>
</feature>
<evidence type="ECO:0000313" key="4">
    <source>
        <dbReference type="EMBL" id="CAB3228361.1"/>
    </source>
</evidence>
<dbReference type="GO" id="GO:0036064">
    <property type="term" value="C:ciliary basal body"/>
    <property type="evidence" value="ECO:0007669"/>
    <property type="project" value="TreeGrafter"/>
</dbReference>
<feature type="compositionally biased region" description="Basic residues" evidence="2">
    <location>
        <begin position="1016"/>
        <end position="1025"/>
    </location>
</feature>
<feature type="region of interest" description="Disordered" evidence="2">
    <location>
        <begin position="704"/>
        <end position="734"/>
    </location>
</feature>
<dbReference type="GO" id="GO:0034454">
    <property type="term" value="P:microtubule anchoring at centrosome"/>
    <property type="evidence" value="ECO:0007669"/>
    <property type="project" value="InterPro"/>
</dbReference>
<dbReference type="GO" id="GO:0034451">
    <property type="term" value="C:centriolar satellite"/>
    <property type="evidence" value="ECO:0007669"/>
    <property type="project" value="TreeGrafter"/>
</dbReference>
<dbReference type="OrthoDB" id="2125770at2759"/>
<feature type="compositionally biased region" description="Low complexity" evidence="2">
    <location>
        <begin position="199"/>
        <end position="210"/>
    </location>
</feature>
<feature type="region of interest" description="Disordered" evidence="2">
    <location>
        <begin position="865"/>
        <end position="902"/>
    </location>
</feature>
<gene>
    <name evidence="4" type="ORF">APLA_LOCUS3572</name>
</gene>
<dbReference type="GO" id="GO:0071539">
    <property type="term" value="P:protein localization to centrosome"/>
    <property type="evidence" value="ECO:0007669"/>
    <property type="project" value="InterPro"/>
</dbReference>
<dbReference type="InterPro" id="IPR031446">
    <property type="entry name" value="PCM1_C"/>
</dbReference>
<feature type="region of interest" description="Disordered" evidence="2">
    <location>
        <begin position="1398"/>
        <end position="1417"/>
    </location>
</feature>
<feature type="compositionally biased region" description="Basic and acidic residues" evidence="2">
    <location>
        <begin position="865"/>
        <end position="890"/>
    </location>
</feature>
<accession>A0A8S0ZBY5</accession>
<organism evidence="4 5">
    <name type="scientific">Arctia plantaginis</name>
    <name type="common">Wood tiger moth</name>
    <name type="synonym">Phalaena plantaginis</name>
    <dbReference type="NCBI Taxonomy" id="874455"/>
    <lineage>
        <taxon>Eukaryota</taxon>
        <taxon>Metazoa</taxon>
        <taxon>Ecdysozoa</taxon>
        <taxon>Arthropoda</taxon>
        <taxon>Hexapoda</taxon>
        <taxon>Insecta</taxon>
        <taxon>Pterygota</taxon>
        <taxon>Neoptera</taxon>
        <taxon>Endopterygota</taxon>
        <taxon>Lepidoptera</taxon>
        <taxon>Glossata</taxon>
        <taxon>Ditrysia</taxon>
        <taxon>Noctuoidea</taxon>
        <taxon>Erebidae</taxon>
        <taxon>Arctiinae</taxon>
        <taxon>Arctia</taxon>
    </lineage>
</organism>
<sequence>MAPGNNERHPGHTGTIPKTKVRNNCNVPQEAVTPTRRDMTTNLTTSLDWVPVSEYNTRSNYSQSRKPANNTSDHELTDLDNSVSFESGFGRFVPVRPQPRALPLHAQNRENITAEQHDDGTGSSISGHSLHPYAHQMQNGLIPHSNHASAAVMIVNPTTPNAVTGNVSQPFNAPNQNRQTNNLTRNLNPSRNFDGSHASNNNTTPPISNSRTGTKTVNLMNNMYEQGQGNFNNVNESNHVHRESARALGEAIAAACPDAAAVERRLGQIREYIRVTSSLVDTMRNSEEEAFVEHTKEEYDELVEMVMKLKESESKLEQMLVDCKPENDEVPVEEAGGVTIVELQASDVSQDNKSEAIADNNLNIDKTCNVKYVDNSVINNNLKKVTNIENEQLNKSMHSIKVDEEAHLQGDGNKSSDIGCCEITPQLPVGNLERLETDNARQEDQQTDPTKDDQELNDMLRKNILSCVEKITRIEEIKSKKKEMKKLADQQDVVTRPVSAQSNGSTYSDNELWQNEIKSKMELSQVRLVALKQQQKRLLKYQAEAKQQLDEMNRERSQGQDIQPSSSHENFASGQNQTLGGTYQHRMYAANQIGVATTLPHSSEAVHGQQNMSAHIDTDHGHSGQSNHSQDDRFSHRETNATGSEEATGAGRDSEAEDDEMILNERSRILQLKLRELQMKKQHMENLVQEFQKLQMATRLGATHNTYSSSGEESADEEPPRKCNKAGSNNKNEDPYKLMEIKAIKTALQKTKDLMRSVETYEAENLSAANDDSFRESHSNIHDNKSEGGGSMGGWSNESSMCRVRNSLPQRHKFTNEQHSQQHTQQHLVQQHQQQQQQSHEANIATLQELAQELRLETEKIMGERARIKDMMSNKAEASRKQKKVNEEVRAGPSGAPGPAERRQMQLRALLADKQRELEALLNKEKVLCSGPEPQKIKPESRSASVVNQSYNSEQEHVSEPESRSEQILLDSQDSREAENFRGGGDSALGGRPAQLPPHLGSAYGSDTDSASRNKSNQRNRLRRRQPQERQTEENTATQTNNTNQNVRHEPRVETSNVNMVPPISQNLGDNPANMPYPHLPPPCWNTTKSNQDMRNQFTQNSHSQTMERLLGTPQLSFPPSMPFNMMMPYSMVGGCGCGCGFWGAWCWQQLVMQQREIHQLRDQLNHLEERWRAETASHTLNNQVPPGNRANNYWDNFRSYSRQNLLSANNKANSDGHLGVGLAHNPHPLVERSHNTLHHTPSATPPCITPKRNTNAASSSQNVGQSSQANNEDLPNRHSRRNVVYERSLSFSSAPDVLNVNQNLETDVTTACHSRNIDDNNVTNLSNININRQETTSNSFRNLNITNPIPEIIQSHSNNLNTTANSKKKSSSKLPAKNSTNRRNYTLDYSQMSNINIASSSETPNPNLASTSREGQDKATSKLFDLLRENVYSEVTALIDVNESHPDFLIQLFRELQLISSDTLRQKVLQSIRNLLSQYSSLLENQSHDSALEENRQESVSATSGEPVTLNEAISLQNMCGNPIQIDNKIVRFLLLKSDETCTTEFLEALASVILSSITDGRYLQQTKRRLVEFLSKYDGMRVCDVSGDILENLPLLVPTSNQVQEGEPAQLTNELSESSILQDVAGSLNLFSSSDSQLHQLNACPYDLWPGHVHMDIENSDVNDNSPRSSQEGKVDLINCSEMHNGDLAEADQTCHTETEEGGASGHGEAGANAESLPDVVDTEEVTPTEAEAEWLGLDRVPTRLHMEESSEKQKDSSS</sequence>
<feature type="compositionally biased region" description="Low complexity" evidence="2">
    <location>
        <begin position="1712"/>
        <end position="1722"/>
    </location>
</feature>
<feature type="compositionally biased region" description="Polar residues" evidence="2">
    <location>
        <begin position="942"/>
        <end position="953"/>
    </location>
</feature>
<feature type="compositionally biased region" description="Basic and acidic residues" evidence="2">
    <location>
        <begin position="772"/>
        <end position="786"/>
    </location>
</feature>
<feature type="region of interest" description="Disordered" evidence="2">
    <location>
        <begin position="769"/>
        <end position="800"/>
    </location>
</feature>
<feature type="compositionally biased region" description="Polar residues" evidence="2">
    <location>
        <begin position="1252"/>
        <end position="1274"/>
    </location>
</feature>
<feature type="region of interest" description="Disordered" evidence="2">
    <location>
        <begin position="1224"/>
        <end position="1279"/>
    </location>
</feature>
<dbReference type="InterPro" id="IPR024138">
    <property type="entry name" value="Pericentriolar_Pcm1"/>
</dbReference>
<feature type="region of interest" description="Disordered" evidence="2">
    <location>
        <begin position="1361"/>
        <end position="1386"/>
    </location>
</feature>
<feature type="region of interest" description="Disordered" evidence="2">
    <location>
        <begin position="1696"/>
        <end position="1761"/>
    </location>
</feature>
<dbReference type="Proteomes" id="UP000494106">
    <property type="component" value="Unassembled WGS sequence"/>
</dbReference>
<feature type="region of interest" description="Disordered" evidence="2">
    <location>
        <begin position="602"/>
        <end position="662"/>
    </location>
</feature>
<protein>
    <recommendedName>
        <fullName evidence="3">Pericentriolar material 1 protein C-terminal domain-containing protein</fullName>
    </recommendedName>
</protein>
<evidence type="ECO:0000256" key="2">
    <source>
        <dbReference type="SAM" id="MobiDB-lite"/>
    </source>
</evidence>
<feature type="compositionally biased region" description="Polar residues" evidence="2">
    <location>
        <begin position="57"/>
        <end position="71"/>
    </location>
</feature>
<keyword evidence="1" id="KW-0175">Coiled coil</keyword>
<dbReference type="PANTHER" id="PTHR14164">
    <property type="entry name" value="PERICENTRIOLAR MATERIAL 1-RELATED"/>
    <property type="match status" value="1"/>
</dbReference>
<evidence type="ECO:0000256" key="1">
    <source>
        <dbReference type="SAM" id="Coils"/>
    </source>
</evidence>
<dbReference type="EMBL" id="CADEBC010000346">
    <property type="protein sequence ID" value="CAB3228361.1"/>
    <property type="molecule type" value="Genomic_DNA"/>
</dbReference>
<dbReference type="Pfam" id="PF15717">
    <property type="entry name" value="PCM1_C"/>
    <property type="match status" value="1"/>
</dbReference>
<keyword evidence="5" id="KW-1185">Reference proteome</keyword>
<reference evidence="4 5" key="1">
    <citation type="submission" date="2020-04" db="EMBL/GenBank/DDBJ databases">
        <authorList>
            <person name="Wallbank WR R."/>
            <person name="Pardo Diaz C."/>
            <person name="Kozak K."/>
            <person name="Martin S."/>
            <person name="Jiggins C."/>
            <person name="Moest M."/>
            <person name="Warren A I."/>
            <person name="Byers J.R.P. K."/>
            <person name="Montejo-Kovacevich G."/>
            <person name="Yen C E."/>
        </authorList>
    </citation>
    <scope>NUCLEOTIDE SEQUENCE [LARGE SCALE GENOMIC DNA]</scope>
</reference>
<feature type="compositionally biased region" description="Basic and acidic residues" evidence="2">
    <location>
        <begin position="629"/>
        <end position="639"/>
    </location>
</feature>
<evidence type="ECO:0000259" key="3">
    <source>
        <dbReference type="Pfam" id="PF15717"/>
    </source>
</evidence>
<feature type="compositionally biased region" description="Basic and acidic residues" evidence="2">
    <location>
        <begin position="549"/>
        <end position="558"/>
    </location>
</feature>
<feature type="region of interest" description="Disordered" evidence="2">
    <location>
        <begin position="170"/>
        <end position="214"/>
    </location>
</feature>
<feature type="region of interest" description="Disordered" evidence="2">
    <location>
        <begin position="57"/>
        <end position="78"/>
    </location>
</feature>
<feature type="compositionally biased region" description="Polar residues" evidence="2">
    <location>
        <begin position="559"/>
        <end position="578"/>
    </location>
</feature>
<evidence type="ECO:0000313" key="5">
    <source>
        <dbReference type="Proteomes" id="UP000494106"/>
    </source>
</evidence>
<feature type="domain" description="Pericentriolar material 1 protein C-terminal" evidence="3">
    <location>
        <begin position="1424"/>
        <end position="1502"/>
    </location>
</feature>